<reference evidence="2 3" key="1">
    <citation type="journal article" date="2013" name="PLoS Genet.">
        <title>Distinctive expansion of potential virulence genes in the genome of the oomycete fish pathogen Saprolegnia parasitica.</title>
        <authorList>
            <person name="Jiang R.H."/>
            <person name="de Bruijn I."/>
            <person name="Haas B.J."/>
            <person name="Belmonte R."/>
            <person name="Lobach L."/>
            <person name="Christie J."/>
            <person name="van den Ackerveken G."/>
            <person name="Bottin A."/>
            <person name="Bulone V."/>
            <person name="Diaz-Moreno S.M."/>
            <person name="Dumas B."/>
            <person name="Fan L."/>
            <person name="Gaulin E."/>
            <person name="Govers F."/>
            <person name="Grenville-Briggs L.J."/>
            <person name="Horner N.R."/>
            <person name="Levin J.Z."/>
            <person name="Mammella M."/>
            <person name="Meijer H.J."/>
            <person name="Morris P."/>
            <person name="Nusbaum C."/>
            <person name="Oome S."/>
            <person name="Phillips A.J."/>
            <person name="van Rooyen D."/>
            <person name="Rzeszutek E."/>
            <person name="Saraiva M."/>
            <person name="Secombes C.J."/>
            <person name="Seidl M.F."/>
            <person name="Snel B."/>
            <person name="Stassen J.H."/>
            <person name="Sykes S."/>
            <person name="Tripathy S."/>
            <person name="van den Berg H."/>
            <person name="Vega-Arreguin J.C."/>
            <person name="Wawra S."/>
            <person name="Young S.K."/>
            <person name="Zeng Q."/>
            <person name="Dieguez-Uribeondo J."/>
            <person name="Russ C."/>
            <person name="Tyler B.M."/>
            <person name="van West P."/>
        </authorList>
    </citation>
    <scope>NUCLEOTIDE SEQUENCE [LARGE SCALE GENOMIC DNA]</scope>
    <source>
        <strain evidence="2 3">CBS 223.65</strain>
    </source>
</reference>
<keyword evidence="1" id="KW-0175">Coiled coil</keyword>
<dbReference type="RefSeq" id="XP_012207328.1">
    <property type="nucleotide sequence ID" value="XM_012351938.1"/>
</dbReference>
<accession>A0A067BYR1</accession>
<organism evidence="2 3">
    <name type="scientific">Saprolegnia parasitica (strain CBS 223.65)</name>
    <dbReference type="NCBI Taxonomy" id="695850"/>
    <lineage>
        <taxon>Eukaryota</taxon>
        <taxon>Sar</taxon>
        <taxon>Stramenopiles</taxon>
        <taxon>Oomycota</taxon>
        <taxon>Saprolegniomycetes</taxon>
        <taxon>Saprolegniales</taxon>
        <taxon>Saprolegniaceae</taxon>
        <taxon>Saprolegnia</taxon>
    </lineage>
</organism>
<gene>
    <name evidence="2" type="ORF">SPRG_12854</name>
</gene>
<proteinExistence type="predicted"/>
<protein>
    <submittedName>
        <fullName evidence="2">Uncharacterized protein</fullName>
    </submittedName>
</protein>
<dbReference type="KEGG" id="spar:SPRG_12854"/>
<dbReference type="Proteomes" id="UP000030745">
    <property type="component" value="Unassembled WGS sequence"/>
</dbReference>
<evidence type="ECO:0000313" key="3">
    <source>
        <dbReference type="Proteomes" id="UP000030745"/>
    </source>
</evidence>
<dbReference type="AlphaFoldDB" id="A0A067BYR1"/>
<dbReference type="OrthoDB" id="69983at2759"/>
<sequence>MDTGVPHDSTDVWRFLDVSADDSAFLASLAGADPIRPRRKRKTLKSELDYLRAKQVELTNELAQLQGRIAAIPRDAIWQRRAYDQAMGAHRALQERAQLQDAVQQQLQQLQALEDEFMAAKRTKVAPHGVLQQDAVLDAVDREAALEVLLQRQLEKLESEWVRHRVYDAIDTNAMLQSSHLEPVADTVLLRFLRCEPYALPCDTMTSVLWTHLTQRSPPPGHDAETFHADLAYTRQDSILELPSRPTLESRLACRRWVQEDRTVIAWRSIVCDAHKPHDASHLIENAWGWAVAYPRGPDASYFAVFLSMTAPLSSSARRDDDDVGLLTELLLKITQDNRDQVTAFVHQAAQRVVTS</sequence>
<dbReference type="VEuPathDB" id="FungiDB:SPRG_12854"/>
<dbReference type="EMBL" id="KK583277">
    <property type="protein sequence ID" value="KDO21995.1"/>
    <property type="molecule type" value="Genomic_DNA"/>
</dbReference>
<dbReference type="GeneID" id="24134779"/>
<dbReference type="OMA" id="FLRCEPY"/>
<feature type="coiled-coil region" evidence="1">
    <location>
        <begin position="41"/>
        <end position="160"/>
    </location>
</feature>
<evidence type="ECO:0000256" key="1">
    <source>
        <dbReference type="SAM" id="Coils"/>
    </source>
</evidence>
<name>A0A067BYR1_SAPPC</name>
<keyword evidence="3" id="KW-1185">Reference proteome</keyword>
<evidence type="ECO:0000313" key="2">
    <source>
        <dbReference type="EMBL" id="KDO21995.1"/>
    </source>
</evidence>